<reference evidence="3 4" key="1">
    <citation type="submission" date="2020-06" db="EMBL/GenBank/DDBJ databases">
        <authorList>
            <consortium name="Wellcome Sanger Institute Data Sharing"/>
        </authorList>
    </citation>
    <scope>NUCLEOTIDE SEQUENCE [LARGE SCALE GENOMIC DNA]</scope>
</reference>
<feature type="coiled-coil region" evidence="1">
    <location>
        <begin position="245"/>
        <end position="297"/>
    </location>
</feature>
<feature type="region of interest" description="Disordered" evidence="2">
    <location>
        <begin position="1"/>
        <end position="52"/>
    </location>
</feature>
<accession>A0AAY4E0K2</accession>
<proteinExistence type="predicted"/>
<feature type="compositionally biased region" description="Basic and acidic residues" evidence="2">
    <location>
        <begin position="1"/>
        <end position="10"/>
    </location>
</feature>
<feature type="compositionally biased region" description="Polar residues" evidence="2">
    <location>
        <begin position="28"/>
        <end position="37"/>
    </location>
</feature>
<dbReference type="PANTHER" id="PTHR28574">
    <property type="entry name" value="RIKEN CDNA 6820408C15"/>
    <property type="match status" value="1"/>
</dbReference>
<feature type="compositionally biased region" description="Polar residues" evidence="2">
    <location>
        <begin position="123"/>
        <end position="132"/>
    </location>
</feature>
<gene>
    <name evidence="3" type="primary">TEX9</name>
</gene>
<reference evidence="3" key="3">
    <citation type="submission" date="2025-09" db="UniProtKB">
        <authorList>
            <consortium name="Ensembl"/>
        </authorList>
    </citation>
    <scope>IDENTIFICATION</scope>
</reference>
<name>A0AAY4E0K2_9TELE</name>
<evidence type="ECO:0000256" key="2">
    <source>
        <dbReference type="SAM" id="MobiDB-lite"/>
    </source>
</evidence>
<protein>
    <submittedName>
        <fullName evidence="3">Uncharacterized protein</fullName>
    </submittedName>
</protein>
<dbReference type="Pfam" id="PF15397">
    <property type="entry name" value="DUF4618"/>
    <property type="match status" value="1"/>
</dbReference>
<dbReference type="AlphaFoldDB" id="A0AAY4E0K2"/>
<dbReference type="Proteomes" id="UP000694580">
    <property type="component" value="Chromosome 12"/>
</dbReference>
<dbReference type="GeneTree" id="ENSGT00940000166479"/>
<dbReference type="InterPro" id="IPR029236">
    <property type="entry name" value="DUF4618"/>
</dbReference>
<dbReference type="PANTHER" id="PTHR28574:SF1">
    <property type="entry name" value="RIKEN CDNA 6820408C15 GENE"/>
    <property type="match status" value="1"/>
</dbReference>
<sequence>MALNVKDRKSVLLKSARPSKQVARSVGKSGNASQATSRLPPINKSAGKSQLRTTVAAELVSKCCKRNQIHSGEQDSHSMKTKPNRHTLAKAKTINLSMSSPKQSPASASDASTEAEDSDEKMQTTNSAQSHISAPRSAPLGSISTDKSECSDHLTVRAEDSGHIFSKGHQQLEGGCRVLSGEQDFVSIEKLLVECRRKSLTEMELYCEKLMVENLLLTQEIESASDPRQFVTEHQRFRTTFAAIKEWGQHQINKANAELKALEEAAAKRISGIQEELAVLNRKIQRYQEEFDTLRTYMSKEHPVEVRRISATKSKMEKMKAKHENDCADVSQIFLDERDRLQRRYHQEEQDIQAAMSKILSRIPPKVKRMAFGNQVMKAEIELCKKEIFLLEEKNKDLICSVRELELSRTSVRELLLQHGLSKMPKCAPDMEVVLNAPQEEQLPI</sequence>
<organism evidence="3 4">
    <name type="scientific">Denticeps clupeoides</name>
    <name type="common">denticle herring</name>
    <dbReference type="NCBI Taxonomy" id="299321"/>
    <lineage>
        <taxon>Eukaryota</taxon>
        <taxon>Metazoa</taxon>
        <taxon>Chordata</taxon>
        <taxon>Craniata</taxon>
        <taxon>Vertebrata</taxon>
        <taxon>Euteleostomi</taxon>
        <taxon>Actinopterygii</taxon>
        <taxon>Neopterygii</taxon>
        <taxon>Teleostei</taxon>
        <taxon>Clupei</taxon>
        <taxon>Clupeiformes</taxon>
        <taxon>Denticipitoidei</taxon>
        <taxon>Denticipitidae</taxon>
        <taxon>Denticeps</taxon>
    </lineage>
</organism>
<evidence type="ECO:0000313" key="4">
    <source>
        <dbReference type="Proteomes" id="UP000694580"/>
    </source>
</evidence>
<feature type="compositionally biased region" description="Polar residues" evidence="2">
    <location>
        <begin position="94"/>
        <end position="105"/>
    </location>
</feature>
<keyword evidence="1" id="KW-0175">Coiled coil</keyword>
<evidence type="ECO:0000313" key="3">
    <source>
        <dbReference type="Ensembl" id="ENSDCDP00010051173.1"/>
    </source>
</evidence>
<evidence type="ECO:0000256" key="1">
    <source>
        <dbReference type="SAM" id="Coils"/>
    </source>
</evidence>
<reference evidence="3" key="2">
    <citation type="submission" date="2025-08" db="UniProtKB">
        <authorList>
            <consortium name="Ensembl"/>
        </authorList>
    </citation>
    <scope>IDENTIFICATION</scope>
</reference>
<feature type="region of interest" description="Disordered" evidence="2">
    <location>
        <begin position="94"/>
        <end position="148"/>
    </location>
</feature>
<keyword evidence="4" id="KW-1185">Reference proteome</keyword>
<dbReference type="Ensembl" id="ENSDCDT00010061619.1">
    <property type="protein sequence ID" value="ENSDCDP00010051173.1"/>
    <property type="gene ID" value="ENSDCDG00010030186.1"/>
</dbReference>